<name>A0A6N9NR92_9FLAO</name>
<evidence type="ECO:0000256" key="8">
    <source>
        <dbReference type="ARBA" id="ARBA00023012"/>
    </source>
</evidence>
<evidence type="ECO:0000256" key="2">
    <source>
        <dbReference type="ARBA" id="ARBA00012438"/>
    </source>
</evidence>
<dbReference type="EC" id="2.7.13.3" evidence="2"/>
<evidence type="ECO:0000256" key="3">
    <source>
        <dbReference type="ARBA" id="ARBA00022553"/>
    </source>
</evidence>
<dbReference type="GO" id="GO:0000155">
    <property type="term" value="F:phosphorelay sensor kinase activity"/>
    <property type="evidence" value="ECO:0007669"/>
    <property type="project" value="InterPro"/>
</dbReference>
<dbReference type="Pfam" id="PF02518">
    <property type="entry name" value="HATPase_c"/>
    <property type="match status" value="1"/>
</dbReference>
<dbReference type="InterPro" id="IPR036890">
    <property type="entry name" value="HATPase_C_sf"/>
</dbReference>
<dbReference type="PROSITE" id="PS50109">
    <property type="entry name" value="HIS_KIN"/>
    <property type="match status" value="1"/>
</dbReference>
<proteinExistence type="predicted"/>
<dbReference type="InterPro" id="IPR005467">
    <property type="entry name" value="His_kinase_dom"/>
</dbReference>
<protein>
    <recommendedName>
        <fullName evidence="2">histidine kinase</fullName>
        <ecNumber evidence="2">2.7.13.3</ecNumber>
    </recommendedName>
</protein>
<evidence type="ECO:0000256" key="7">
    <source>
        <dbReference type="ARBA" id="ARBA00022840"/>
    </source>
</evidence>
<dbReference type="PANTHER" id="PTHR43065">
    <property type="entry name" value="SENSOR HISTIDINE KINASE"/>
    <property type="match status" value="1"/>
</dbReference>
<keyword evidence="3" id="KW-0597">Phosphoprotein</keyword>
<dbReference type="InterPro" id="IPR003594">
    <property type="entry name" value="HATPase_dom"/>
</dbReference>
<evidence type="ECO:0000313" key="10">
    <source>
        <dbReference type="EMBL" id="NBG66935.1"/>
    </source>
</evidence>
<comment type="caution">
    <text evidence="10">The sequence shown here is derived from an EMBL/GenBank/DDBJ whole genome shotgun (WGS) entry which is preliminary data.</text>
</comment>
<dbReference type="InterPro" id="IPR004358">
    <property type="entry name" value="Sig_transdc_His_kin-like_C"/>
</dbReference>
<dbReference type="InterPro" id="IPR036097">
    <property type="entry name" value="HisK_dim/P_sf"/>
</dbReference>
<evidence type="ECO:0000313" key="11">
    <source>
        <dbReference type="Proteomes" id="UP000470771"/>
    </source>
</evidence>
<evidence type="ECO:0000259" key="9">
    <source>
        <dbReference type="PROSITE" id="PS50109"/>
    </source>
</evidence>
<reference evidence="10 11" key="1">
    <citation type="submission" date="2019-12" db="EMBL/GenBank/DDBJ databases">
        <authorList>
            <person name="Zhao J."/>
        </authorList>
    </citation>
    <scope>NUCLEOTIDE SEQUENCE [LARGE SCALE GENOMIC DNA]</scope>
    <source>
        <strain evidence="10 11">S-15</strain>
    </source>
</reference>
<dbReference type="Gene3D" id="1.10.287.130">
    <property type="match status" value="1"/>
</dbReference>
<gene>
    <name evidence="10" type="ORF">GQN54_12475</name>
</gene>
<dbReference type="PANTHER" id="PTHR43065:SF46">
    <property type="entry name" value="C4-DICARBOXYLATE TRANSPORT SENSOR PROTEIN DCTB"/>
    <property type="match status" value="1"/>
</dbReference>
<keyword evidence="11" id="KW-1185">Reference proteome</keyword>
<evidence type="ECO:0000256" key="1">
    <source>
        <dbReference type="ARBA" id="ARBA00000085"/>
    </source>
</evidence>
<dbReference type="RefSeq" id="WP_160633889.1">
    <property type="nucleotide sequence ID" value="NZ_WWNE01000012.1"/>
</dbReference>
<dbReference type="InterPro" id="IPR003661">
    <property type="entry name" value="HisK_dim/P_dom"/>
</dbReference>
<evidence type="ECO:0000256" key="4">
    <source>
        <dbReference type="ARBA" id="ARBA00022679"/>
    </source>
</evidence>
<sequence length="369" mass="41721">MTTNQLKKYSLSRSLNERIKELSCLYEISKIAQKAVVDLPSTIEEITSVIPKGWQFPEKMAANIVLDGEVFGTPTKSQHFQFTDLVINGVNRGKLIVYYHSDPPKDQILFLKEEEALIYQIGLELIAIFELHEKRENEKRIQQRLRHNDRLNLLGEITAGIAHELNTPLGNILGFSELMLREEKDPKKVADLKKIINSSLHARSIVKKLMFFSCEMPTQFKHYYINQLISENLGLLQIQLNEKEIEVVLDLSEDDLPIRVDAIQFSQILFNLVLNAISAMDNKGKLTIKTHEEEGEVVLNITDNGKGISKESMSKLFQPFFTTKPVGEGTGLGLAVVYGIIQSHGGKISVDSELNKGTTFTIKLKKDVQ</sequence>
<dbReference type="SUPFAM" id="SSF47384">
    <property type="entry name" value="Homodimeric domain of signal transducing histidine kinase"/>
    <property type="match status" value="1"/>
</dbReference>
<dbReference type="GO" id="GO:0005524">
    <property type="term" value="F:ATP binding"/>
    <property type="evidence" value="ECO:0007669"/>
    <property type="project" value="UniProtKB-KW"/>
</dbReference>
<keyword evidence="5" id="KW-0547">Nucleotide-binding</keyword>
<comment type="catalytic activity">
    <reaction evidence="1">
        <text>ATP + protein L-histidine = ADP + protein N-phospho-L-histidine.</text>
        <dbReference type="EC" id="2.7.13.3"/>
    </reaction>
</comment>
<keyword evidence="6" id="KW-0418">Kinase</keyword>
<dbReference type="Pfam" id="PF00512">
    <property type="entry name" value="HisKA"/>
    <property type="match status" value="1"/>
</dbReference>
<evidence type="ECO:0000256" key="5">
    <source>
        <dbReference type="ARBA" id="ARBA00022741"/>
    </source>
</evidence>
<dbReference type="PRINTS" id="PR00344">
    <property type="entry name" value="BCTRLSENSOR"/>
</dbReference>
<dbReference type="SMART" id="SM00388">
    <property type="entry name" value="HisKA"/>
    <property type="match status" value="1"/>
</dbReference>
<dbReference type="Proteomes" id="UP000470771">
    <property type="component" value="Unassembled WGS sequence"/>
</dbReference>
<dbReference type="CDD" id="cd00082">
    <property type="entry name" value="HisKA"/>
    <property type="match status" value="1"/>
</dbReference>
<keyword evidence="8" id="KW-0902">Two-component regulatory system</keyword>
<accession>A0A6N9NR92</accession>
<organism evidence="10 11">
    <name type="scientific">Acidiluteibacter ferrifornacis</name>
    <dbReference type="NCBI Taxonomy" id="2692424"/>
    <lineage>
        <taxon>Bacteria</taxon>
        <taxon>Pseudomonadati</taxon>
        <taxon>Bacteroidota</taxon>
        <taxon>Flavobacteriia</taxon>
        <taxon>Flavobacteriales</taxon>
        <taxon>Cryomorphaceae</taxon>
        <taxon>Acidiluteibacter</taxon>
    </lineage>
</organism>
<dbReference type="EMBL" id="WWNE01000012">
    <property type="protein sequence ID" value="NBG66935.1"/>
    <property type="molecule type" value="Genomic_DNA"/>
</dbReference>
<dbReference type="Gene3D" id="3.30.565.10">
    <property type="entry name" value="Histidine kinase-like ATPase, C-terminal domain"/>
    <property type="match status" value="1"/>
</dbReference>
<dbReference type="SUPFAM" id="SSF55874">
    <property type="entry name" value="ATPase domain of HSP90 chaperone/DNA topoisomerase II/histidine kinase"/>
    <property type="match status" value="1"/>
</dbReference>
<feature type="domain" description="Histidine kinase" evidence="9">
    <location>
        <begin position="160"/>
        <end position="368"/>
    </location>
</feature>
<dbReference type="AlphaFoldDB" id="A0A6N9NR92"/>
<keyword evidence="7" id="KW-0067">ATP-binding</keyword>
<evidence type="ECO:0000256" key="6">
    <source>
        <dbReference type="ARBA" id="ARBA00022777"/>
    </source>
</evidence>
<dbReference type="SMART" id="SM00387">
    <property type="entry name" value="HATPase_c"/>
    <property type="match status" value="1"/>
</dbReference>
<keyword evidence="4" id="KW-0808">Transferase</keyword>